<evidence type="ECO:0000256" key="9">
    <source>
        <dbReference type="ARBA" id="ARBA00022691"/>
    </source>
</evidence>
<dbReference type="SUPFAM" id="SSF53335">
    <property type="entry name" value="S-adenosyl-L-methionine-dependent methyltransferases"/>
    <property type="match status" value="1"/>
</dbReference>
<comment type="similarity">
    <text evidence="3 14">Belongs to the class I-like SAM-binding methyltransferase superfamily. RsmB/NOP family.</text>
</comment>
<evidence type="ECO:0000256" key="11">
    <source>
        <dbReference type="ARBA" id="ARBA00030399"/>
    </source>
</evidence>
<evidence type="ECO:0000259" key="15">
    <source>
        <dbReference type="PROSITE" id="PS51686"/>
    </source>
</evidence>
<keyword evidence="6" id="KW-0698">rRNA processing</keyword>
<gene>
    <name evidence="16" type="primary">rsmB</name>
    <name evidence="16" type="ORF">V6U78_06805</name>
</gene>
<comment type="caution">
    <text evidence="16">The sequence shown here is derived from an EMBL/GenBank/DDBJ whole genome shotgun (WGS) entry which is preliminary data.</text>
</comment>
<keyword evidence="7 14" id="KW-0489">Methyltransferase</keyword>
<feature type="domain" description="SAM-dependent MTase RsmB/NOP-type" evidence="15">
    <location>
        <begin position="167"/>
        <end position="436"/>
    </location>
</feature>
<dbReference type="InterPro" id="IPR049560">
    <property type="entry name" value="MeTrfase_RsmB-F_NOP2_cat"/>
</dbReference>
<feature type="binding site" evidence="14">
    <location>
        <position position="279"/>
    </location>
    <ligand>
        <name>S-adenosyl-L-methionine</name>
        <dbReference type="ChEBI" id="CHEBI:59789"/>
    </ligand>
</feature>
<keyword evidence="17" id="KW-1185">Reference proteome</keyword>
<organism evidence="16 17">
    <name type="scientific">Marinospirillum alkalitolerans</name>
    <dbReference type="NCBI Taxonomy" id="3123374"/>
    <lineage>
        <taxon>Bacteria</taxon>
        <taxon>Pseudomonadati</taxon>
        <taxon>Pseudomonadota</taxon>
        <taxon>Gammaproteobacteria</taxon>
        <taxon>Oceanospirillales</taxon>
        <taxon>Oceanospirillaceae</taxon>
        <taxon>Marinospirillum</taxon>
    </lineage>
</organism>
<evidence type="ECO:0000256" key="6">
    <source>
        <dbReference type="ARBA" id="ARBA00022552"/>
    </source>
</evidence>
<dbReference type="Gene3D" id="1.10.287.730">
    <property type="entry name" value="Helix hairpin bin"/>
    <property type="match status" value="1"/>
</dbReference>
<evidence type="ECO:0000313" key="17">
    <source>
        <dbReference type="Proteomes" id="UP001621714"/>
    </source>
</evidence>
<evidence type="ECO:0000256" key="8">
    <source>
        <dbReference type="ARBA" id="ARBA00022679"/>
    </source>
</evidence>
<dbReference type="CDD" id="cd02440">
    <property type="entry name" value="AdoMet_MTases"/>
    <property type="match status" value="1"/>
</dbReference>
<dbReference type="InterPro" id="IPR018314">
    <property type="entry name" value="RsmB/NOL1/NOP2-like_CS"/>
</dbReference>
<dbReference type="InterPro" id="IPR023267">
    <property type="entry name" value="RCMT"/>
</dbReference>
<comment type="subcellular location">
    <subcellularLocation>
        <location evidence="2">Cytoplasm</location>
    </subcellularLocation>
</comment>
<dbReference type="Pfam" id="PF01189">
    <property type="entry name" value="Methyltr_RsmB-F"/>
    <property type="match status" value="1"/>
</dbReference>
<accession>A0ABW8PWW4</accession>
<feature type="active site" description="Nucleophile" evidence="14">
    <location>
        <position position="377"/>
    </location>
</feature>
<evidence type="ECO:0000256" key="3">
    <source>
        <dbReference type="ARBA" id="ARBA00007494"/>
    </source>
</evidence>
<dbReference type="GO" id="GO:0032259">
    <property type="term" value="P:methylation"/>
    <property type="evidence" value="ECO:0007669"/>
    <property type="project" value="UniProtKB-KW"/>
</dbReference>
<dbReference type="Proteomes" id="UP001621714">
    <property type="component" value="Unassembled WGS sequence"/>
</dbReference>
<dbReference type="PANTHER" id="PTHR22807">
    <property type="entry name" value="NOP2 YEAST -RELATED NOL1/NOP2/FMU SUN DOMAIN-CONTAINING"/>
    <property type="match status" value="1"/>
</dbReference>
<evidence type="ECO:0000256" key="4">
    <source>
        <dbReference type="ARBA" id="ARBA00012140"/>
    </source>
</evidence>
<dbReference type="NCBIfam" id="NF008149">
    <property type="entry name" value="PRK10901.1"/>
    <property type="match status" value="1"/>
</dbReference>
<dbReference type="Gene3D" id="3.30.70.1170">
    <property type="entry name" value="Sun protein, domain 3"/>
    <property type="match status" value="1"/>
</dbReference>
<dbReference type="PROSITE" id="PS51686">
    <property type="entry name" value="SAM_MT_RSMB_NOP"/>
    <property type="match status" value="1"/>
</dbReference>
<dbReference type="InterPro" id="IPR029063">
    <property type="entry name" value="SAM-dependent_MTases_sf"/>
</dbReference>
<evidence type="ECO:0000256" key="13">
    <source>
        <dbReference type="ARBA" id="ARBA00047283"/>
    </source>
</evidence>
<name>A0ABW8PWW4_9GAMM</name>
<dbReference type="Pfam" id="PF01029">
    <property type="entry name" value="NusB"/>
    <property type="match status" value="1"/>
</dbReference>
<dbReference type="InterPro" id="IPR006027">
    <property type="entry name" value="NusB_RsmB_TIM44"/>
</dbReference>
<proteinExistence type="inferred from homology"/>
<feature type="binding site" evidence="14">
    <location>
        <begin position="257"/>
        <end position="263"/>
    </location>
    <ligand>
        <name>S-adenosyl-L-methionine</name>
        <dbReference type="ChEBI" id="CHEBI:59789"/>
    </ligand>
</feature>
<dbReference type="PROSITE" id="PS01153">
    <property type="entry name" value="NOL1_NOP2_SUN"/>
    <property type="match status" value="1"/>
</dbReference>
<dbReference type="Gene3D" id="3.40.50.150">
    <property type="entry name" value="Vaccinia Virus protein VP39"/>
    <property type="match status" value="1"/>
</dbReference>
<evidence type="ECO:0000256" key="10">
    <source>
        <dbReference type="ARBA" id="ARBA00022884"/>
    </source>
</evidence>
<evidence type="ECO:0000256" key="12">
    <source>
        <dbReference type="ARBA" id="ARBA00031088"/>
    </source>
</evidence>
<evidence type="ECO:0000256" key="1">
    <source>
        <dbReference type="ARBA" id="ARBA00002724"/>
    </source>
</evidence>
<keyword evidence="8 14" id="KW-0808">Transferase</keyword>
<evidence type="ECO:0000256" key="2">
    <source>
        <dbReference type="ARBA" id="ARBA00004496"/>
    </source>
</evidence>
<dbReference type="InterPro" id="IPR054728">
    <property type="entry name" value="RsmB-like_ferredoxin"/>
</dbReference>
<reference evidence="16 17" key="1">
    <citation type="submission" date="2024-02" db="EMBL/GenBank/DDBJ databases">
        <title>Marinospirillum sp. MEB 164 isolated from Lonar lake sediment.</title>
        <authorList>
            <person name="Joshi A."/>
            <person name="Thite S."/>
        </authorList>
    </citation>
    <scope>NUCLEOTIDE SEQUENCE [LARGE SCALE GENOMIC DNA]</scope>
    <source>
        <strain evidence="16 17">MEB164</strain>
    </source>
</reference>
<keyword evidence="10 14" id="KW-0694">RNA-binding</keyword>
<dbReference type="PANTHER" id="PTHR22807:SF61">
    <property type="entry name" value="NOL1_NOP2_SUN FAMILY PROTEIN _ ANTITERMINATION NUSB DOMAIN-CONTAINING PROTEIN"/>
    <property type="match status" value="1"/>
</dbReference>
<dbReference type="PRINTS" id="PR02008">
    <property type="entry name" value="RCMTFAMILY"/>
</dbReference>
<dbReference type="GO" id="GO:0008168">
    <property type="term" value="F:methyltransferase activity"/>
    <property type="evidence" value="ECO:0007669"/>
    <property type="project" value="UniProtKB-KW"/>
</dbReference>
<keyword evidence="9 14" id="KW-0949">S-adenosyl-L-methionine</keyword>
<sequence length="438" mass="49041">MSSSQPVQVRLKAIQALLPVVQQKSSLSSSLPKAQRGLSQEDSALVQALAFGVCRFYPRLEFWAQQLLERPFKTKDLDVQLLLLIGLYQLQEERVADYAAIDCCVEASKTLNKPWASGLLNACLRRFQREQAQWMQRAEQKEIAASAHPAWLVKRFKKAWPKNWPALCEANNQQPPMTLRINARQTTREAYLALLHQAGFAADPTPFSPWGIRLHQPVHPHALPHFAEGWCSVQDEAAQLAPLLLEPQQGERLLDACCAPGGKTAHLAELVDGPLLALDIDAHRLQRVEENFARLQLSAQIQAADAAQPATWWDGQLFDRILLDAPCSATGVIRRHPDIKLLRRETDLKALAQTQLALLKALWPCLKPGGRLVYATCSVLPEENTHPLSEFTYQHPDAEAVDLSHLSWGEPTRWGRQLFPQAAGHDGFFYACLIKKAV</sequence>
<dbReference type="NCBIfam" id="TIGR00563">
    <property type="entry name" value="rsmB"/>
    <property type="match status" value="1"/>
</dbReference>
<evidence type="ECO:0000256" key="5">
    <source>
        <dbReference type="ARBA" id="ARBA00022490"/>
    </source>
</evidence>
<dbReference type="InterPro" id="IPR004573">
    <property type="entry name" value="rRNA_ssu_MeTfrase_B"/>
</dbReference>
<dbReference type="Gene3D" id="1.10.940.10">
    <property type="entry name" value="NusB-like"/>
    <property type="match status" value="1"/>
</dbReference>
<evidence type="ECO:0000256" key="14">
    <source>
        <dbReference type="PROSITE-ProRule" id="PRU01023"/>
    </source>
</evidence>
<feature type="binding site" evidence="14">
    <location>
        <position position="324"/>
    </location>
    <ligand>
        <name>S-adenosyl-L-methionine</name>
        <dbReference type="ChEBI" id="CHEBI:59789"/>
    </ligand>
</feature>
<dbReference type="SUPFAM" id="SSF48013">
    <property type="entry name" value="NusB-like"/>
    <property type="match status" value="1"/>
</dbReference>
<dbReference type="InterPro" id="IPR001678">
    <property type="entry name" value="MeTrfase_RsmB-F_NOP2_dom"/>
</dbReference>
<evidence type="ECO:0000256" key="7">
    <source>
        <dbReference type="ARBA" id="ARBA00022603"/>
    </source>
</evidence>
<protein>
    <recommendedName>
        <fullName evidence="4">16S rRNA (cytosine(967)-C(5))-methyltransferase</fullName>
        <ecNumber evidence="4">2.1.1.176</ecNumber>
    </recommendedName>
    <alternativeName>
        <fullName evidence="11">16S rRNA m5C967 methyltransferase</fullName>
    </alternativeName>
    <alternativeName>
        <fullName evidence="12">rRNA (cytosine-C(5)-)-methyltransferase RsmB</fullName>
    </alternativeName>
</protein>
<dbReference type="EC" id="2.1.1.176" evidence="4"/>
<evidence type="ECO:0000313" key="16">
    <source>
        <dbReference type="EMBL" id="MFK7160745.1"/>
    </source>
</evidence>
<comment type="catalytic activity">
    <reaction evidence="13">
        <text>cytidine(967) in 16S rRNA + S-adenosyl-L-methionine = 5-methylcytidine(967) in 16S rRNA + S-adenosyl-L-homocysteine + H(+)</text>
        <dbReference type="Rhea" id="RHEA:42748"/>
        <dbReference type="Rhea" id="RHEA-COMP:10219"/>
        <dbReference type="Rhea" id="RHEA-COMP:10220"/>
        <dbReference type="ChEBI" id="CHEBI:15378"/>
        <dbReference type="ChEBI" id="CHEBI:57856"/>
        <dbReference type="ChEBI" id="CHEBI:59789"/>
        <dbReference type="ChEBI" id="CHEBI:74483"/>
        <dbReference type="ChEBI" id="CHEBI:82748"/>
        <dbReference type="EC" id="2.1.1.176"/>
    </reaction>
</comment>
<dbReference type="EMBL" id="JBANFI010000003">
    <property type="protein sequence ID" value="MFK7160745.1"/>
    <property type="molecule type" value="Genomic_DNA"/>
</dbReference>
<dbReference type="RefSeq" id="WP_405338751.1">
    <property type="nucleotide sequence ID" value="NZ_JBANFI010000003.1"/>
</dbReference>
<dbReference type="Pfam" id="PF22458">
    <property type="entry name" value="RsmF-B_ferredox"/>
    <property type="match status" value="1"/>
</dbReference>
<dbReference type="InterPro" id="IPR035926">
    <property type="entry name" value="NusB-like_sf"/>
</dbReference>
<keyword evidence="5" id="KW-0963">Cytoplasm</keyword>
<comment type="function">
    <text evidence="1">Specifically methylates the cytosine at position 967 (m5C967) of 16S rRNA.</text>
</comment>
<feature type="binding site" evidence="14">
    <location>
        <position position="305"/>
    </location>
    <ligand>
        <name>S-adenosyl-L-methionine</name>
        <dbReference type="ChEBI" id="CHEBI:59789"/>
    </ligand>
</feature>